<evidence type="ECO:0000259" key="1">
    <source>
        <dbReference type="Pfam" id="PF02579"/>
    </source>
</evidence>
<dbReference type="RefSeq" id="WP_089322836.1">
    <property type="nucleotide sequence ID" value="NZ_FZOB01000004.1"/>
</dbReference>
<protein>
    <submittedName>
        <fullName evidence="2">Nitrogen fixation protein NifX</fullName>
    </submittedName>
</protein>
<dbReference type="Pfam" id="PF02579">
    <property type="entry name" value="Nitro_FeMo-Co"/>
    <property type="match status" value="1"/>
</dbReference>
<dbReference type="SUPFAM" id="SSF53146">
    <property type="entry name" value="Nitrogenase accessory factor-like"/>
    <property type="match status" value="1"/>
</dbReference>
<feature type="domain" description="Dinitrogenase iron-molybdenum cofactor biosynthesis" evidence="1">
    <location>
        <begin position="12"/>
        <end position="103"/>
    </location>
</feature>
<dbReference type="PANTHER" id="PTHR33937">
    <property type="entry name" value="IRON-MOLYBDENUM PROTEIN-RELATED-RELATED"/>
    <property type="match status" value="1"/>
</dbReference>
<dbReference type="InterPro" id="IPR051840">
    <property type="entry name" value="NifX/NifY_domain"/>
</dbReference>
<dbReference type="PANTHER" id="PTHR33937:SF1">
    <property type="entry name" value="IRON-MOLIBDENUM COFACTOR PROCESSING PROTEIN"/>
    <property type="match status" value="1"/>
</dbReference>
<organism evidence="2 3">
    <name type="scientific">Desulfurobacterium atlanticum</name>
    <dbReference type="NCBI Taxonomy" id="240169"/>
    <lineage>
        <taxon>Bacteria</taxon>
        <taxon>Pseudomonadati</taxon>
        <taxon>Aquificota</taxon>
        <taxon>Aquificia</taxon>
        <taxon>Desulfurobacteriales</taxon>
        <taxon>Desulfurobacteriaceae</taxon>
        <taxon>Desulfurobacterium</taxon>
    </lineage>
</organism>
<dbReference type="EMBL" id="FZOB01000004">
    <property type="protein sequence ID" value="SNR73003.1"/>
    <property type="molecule type" value="Genomic_DNA"/>
</dbReference>
<proteinExistence type="predicted"/>
<dbReference type="Gene3D" id="3.30.420.130">
    <property type="entry name" value="Dinitrogenase iron-molybdenum cofactor biosynthesis domain"/>
    <property type="match status" value="1"/>
</dbReference>
<evidence type="ECO:0000313" key="3">
    <source>
        <dbReference type="Proteomes" id="UP000198405"/>
    </source>
</evidence>
<name>A0A238YQX6_9BACT</name>
<evidence type="ECO:0000313" key="2">
    <source>
        <dbReference type="EMBL" id="SNR73003.1"/>
    </source>
</evidence>
<accession>A0A238YQX6</accession>
<reference evidence="3" key="1">
    <citation type="submission" date="2017-06" db="EMBL/GenBank/DDBJ databases">
        <authorList>
            <person name="Varghese N."/>
            <person name="Submissions S."/>
        </authorList>
    </citation>
    <scope>NUCLEOTIDE SEQUENCE [LARGE SCALE GENOMIC DNA]</scope>
    <source>
        <strain evidence="3">DSM 15668</strain>
    </source>
</reference>
<keyword evidence="3" id="KW-1185">Reference proteome</keyword>
<dbReference type="InterPro" id="IPR003731">
    <property type="entry name" value="Di-Nase_FeMo-co_biosynth"/>
</dbReference>
<dbReference type="InterPro" id="IPR036105">
    <property type="entry name" value="DiNase_FeMo-co_biosyn_sf"/>
</dbReference>
<gene>
    <name evidence="2" type="ORF">SAMN06265340_10485</name>
</gene>
<dbReference type="AlphaFoldDB" id="A0A238YQX6"/>
<sequence>MRIALCTKTMEFVDGNFNKSKYFMIYDITLKGVKFVEVREPEQVKVVLDSDEIDVRIDAISDCKMVFCSHIPRTSKARLLNRGIFTVWMRHEREIGEMLEELIEHLRTNPPPMIKKILEEEELNTL</sequence>
<dbReference type="OrthoDB" id="9797941at2"/>
<dbReference type="Proteomes" id="UP000198405">
    <property type="component" value="Unassembled WGS sequence"/>
</dbReference>